<dbReference type="Proteomes" id="UP001161697">
    <property type="component" value="Unassembled WGS sequence"/>
</dbReference>
<evidence type="ECO:0000256" key="2">
    <source>
        <dbReference type="SAM" id="MobiDB-lite"/>
    </source>
</evidence>
<dbReference type="EMBL" id="JAOCJE010000002">
    <property type="protein sequence ID" value="MDH1341901.1"/>
    <property type="molecule type" value="Genomic_DNA"/>
</dbReference>
<reference evidence="3" key="1">
    <citation type="submission" date="2022-09" db="EMBL/GenBank/DDBJ databases">
        <title>Intensive care unit water sources are persistently colonized with multi-drug resistant bacteria and are the site of extensive horizontal gene transfer of antibiotic resistance genes.</title>
        <authorList>
            <person name="Diorio-Toth L."/>
        </authorList>
    </citation>
    <scope>NUCLEOTIDE SEQUENCE</scope>
    <source>
        <strain evidence="3">GD03704</strain>
    </source>
</reference>
<feature type="region of interest" description="Disordered" evidence="2">
    <location>
        <begin position="28"/>
        <end position="80"/>
    </location>
</feature>
<gene>
    <name evidence="3" type="ORF">N5J11_22610</name>
</gene>
<feature type="coiled-coil region" evidence="1">
    <location>
        <begin position="99"/>
        <end position="140"/>
    </location>
</feature>
<evidence type="ECO:0000313" key="3">
    <source>
        <dbReference type="EMBL" id="MDH1341901.1"/>
    </source>
</evidence>
<name>A0AA42QFX5_ECTOL</name>
<evidence type="ECO:0000313" key="4">
    <source>
        <dbReference type="Proteomes" id="UP001161697"/>
    </source>
</evidence>
<comment type="caution">
    <text evidence="3">The sequence shown here is derived from an EMBL/GenBank/DDBJ whole genome shotgun (WGS) entry which is preliminary data.</text>
</comment>
<sequence length="351" mass="36599">MNPNEFIQQHAPNGEMTAEQAAQLLELADMGDTGEPTPDTGSETPAAAAAEAAPATDGAQATDDVPNTDDNAASVEAEDPAKSVIMAKDNVHTIPYQRLQEAREGRQAAEAREQELLQKLQGAQQELEALRNQAQQRADAGIAPTDADKNLAAAEAAMDAGIDPDIFGDFSPEALAKGVQALIAKSAPALLADLVKQQVAPLQQKQQMTEQEAHAQMIYAKHPDLDSIIESAELDAWIESQPGFARSAYRSVMEKGTAAEVIEFIDTYKEATGKTQAAAAAPASAGVQAAAKQAVEAAKPAVPASLSDIPGGRAGPATGSEALANLGAVDMAEALMDKSPEQIEAFLNRSV</sequence>
<protein>
    <recommendedName>
        <fullName evidence="5">Phage protein</fullName>
    </recommendedName>
</protein>
<evidence type="ECO:0008006" key="5">
    <source>
        <dbReference type="Google" id="ProtNLM"/>
    </source>
</evidence>
<evidence type="ECO:0000256" key="1">
    <source>
        <dbReference type="SAM" id="Coils"/>
    </source>
</evidence>
<feature type="compositionally biased region" description="Low complexity" evidence="2">
    <location>
        <begin position="39"/>
        <end position="64"/>
    </location>
</feature>
<dbReference type="RefSeq" id="WP_279533530.1">
    <property type="nucleotide sequence ID" value="NZ_CP104579.1"/>
</dbReference>
<proteinExistence type="predicted"/>
<dbReference type="AlphaFoldDB" id="A0AA42QFX5"/>
<organism evidence="3 4">
    <name type="scientific">Ectopseudomonas oleovorans</name>
    <name type="common">Pseudomonas oleovorans</name>
    <dbReference type="NCBI Taxonomy" id="301"/>
    <lineage>
        <taxon>Bacteria</taxon>
        <taxon>Pseudomonadati</taxon>
        <taxon>Pseudomonadota</taxon>
        <taxon>Gammaproteobacteria</taxon>
        <taxon>Pseudomonadales</taxon>
        <taxon>Pseudomonadaceae</taxon>
        <taxon>Ectopseudomonas</taxon>
    </lineage>
</organism>
<keyword evidence="1" id="KW-0175">Coiled coil</keyword>
<accession>A0AA42QFX5</accession>